<dbReference type="Proteomes" id="UP000652307">
    <property type="component" value="Unassembled WGS sequence"/>
</dbReference>
<organism evidence="3 4">
    <name type="scientific">Fervidicoccus fontis</name>
    <dbReference type="NCBI Taxonomy" id="683846"/>
    <lineage>
        <taxon>Archaea</taxon>
        <taxon>Thermoproteota</taxon>
        <taxon>Thermoprotei</taxon>
        <taxon>Fervidicoccales</taxon>
        <taxon>Fervidicoccaceae</taxon>
        <taxon>Fervidicoccus</taxon>
    </lineage>
</organism>
<evidence type="ECO:0000259" key="2">
    <source>
        <dbReference type="Pfam" id="PF01206"/>
    </source>
</evidence>
<reference evidence="3" key="1">
    <citation type="submission" date="2020-10" db="EMBL/GenBank/DDBJ databases">
        <title>Fervidococcus fontis strain 3639Fd - the first crenarchaeon capable of growth on lipids.</title>
        <authorList>
            <person name="Kochetkova T.V."/>
            <person name="Elcheninov A.G."/>
            <person name="Toschakov S.V."/>
            <person name="Kublanov I.V."/>
        </authorList>
    </citation>
    <scope>NUCLEOTIDE SEQUENCE</scope>
    <source>
        <strain evidence="3">3639Fd</strain>
    </source>
</reference>
<accession>A0A843AI00</accession>
<proteinExistence type="inferred from homology"/>
<comment type="similarity">
    <text evidence="1">Belongs to the sulfur carrier protein TusA family.</text>
</comment>
<evidence type="ECO:0000256" key="1">
    <source>
        <dbReference type="ARBA" id="ARBA00008984"/>
    </source>
</evidence>
<dbReference type="OMA" id="CPGPLMD"/>
<protein>
    <submittedName>
        <fullName evidence="3">Sulfurtransferase TusA family protein</fullName>
    </submittedName>
</protein>
<dbReference type="Gene3D" id="3.30.110.40">
    <property type="entry name" value="TusA-like domain"/>
    <property type="match status" value="1"/>
</dbReference>
<dbReference type="InterPro" id="IPR036868">
    <property type="entry name" value="TusA-like_sf"/>
</dbReference>
<dbReference type="PANTHER" id="PTHR33279">
    <property type="entry name" value="SULFUR CARRIER PROTEIN YEDF-RELATED"/>
    <property type="match status" value="1"/>
</dbReference>
<dbReference type="Pfam" id="PF01206">
    <property type="entry name" value="TusA"/>
    <property type="match status" value="1"/>
</dbReference>
<dbReference type="GeneID" id="12449690"/>
<dbReference type="GO" id="GO:0016740">
    <property type="term" value="F:transferase activity"/>
    <property type="evidence" value="ECO:0007669"/>
    <property type="project" value="UniProtKB-KW"/>
</dbReference>
<dbReference type="EMBL" id="JADEZV010000002">
    <property type="protein sequence ID" value="MBE9391209.1"/>
    <property type="molecule type" value="Genomic_DNA"/>
</dbReference>
<evidence type="ECO:0000313" key="3">
    <source>
        <dbReference type="EMBL" id="MBE9391209.1"/>
    </source>
</evidence>
<keyword evidence="3" id="KW-0808">Transferase</keyword>
<dbReference type="SUPFAM" id="SSF64307">
    <property type="entry name" value="SirA-like"/>
    <property type="match status" value="1"/>
</dbReference>
<feature type="domain" description="UPF0033" evidence="2">
    <location>
        <begin position="5"/>
        <end position="73"/>
    </location>
</feature>
<dbReference type="PANTHER" id="PTHR33279:SF6">
    <property type="entry name" value="SULFUR CARRIER PROTEIN YEDF-RELATED"/>
    <property type="match status" value="1"/>
</dbReference>
<evidence type="ECO:0000313" key="4">
    <source>
        <dbReference type="Proteomes" id="UP000652307"/>
    </source>
</evidence>
<dbReference type="AlphaFoldDB" id="A0A843AI00"/>
<gene>
    <name evidence="3" type="ORF">IOK49_03855</name>
</gene>
<sequence>MGEKKVVDARGMACPGPISKLTRAYREAKNGDIIEALATDKGFIEDVKAWCQSTGNKLLELKVEGDVIRATIEVAGKK</sequence>
<dbReference type="RefSeq" id="WP_014557750.1">
    <property type="nucleotide sequence ID" value="NZ_JADEZV010000002.1"/>
</dbReference>
<comment type="caution">
    <text evidence="3">The sequence shown here is derived from an EMBL/GenBank/DDBJ whole genome shotgun (WGS) entry which is preliminary data.</text>
</comment>
<name>A0A843AI00_9CREN</name>
<dbReference type="InterPro" id="IPR001455">
    <property type="entry name" value="TusA-like"/>
</dbReference>